<organism evidence="2 3">
    <name type="scientific">Tegillarca granosa</name>
    <name type="common">Malaysian cockle</name>
    <name type="synonym">Anadara granosa</name>
    <dbReference type="NCBI Taxonomy" id="220873"/>
    <lineage>
        <taxon>Eukaryota</taxon>
        <taxon>Metazoa</taxon>
        <taxon>Spiralia</taxon>
        <taxon>Lophotrochozoa</taxon>
        <taxon>Mollusca</taxon>
        <taxon>Bivalvia</taxon>
        <taxon>Autobranchia</taxon>
        <taxon>Pteriomorphia</taxon>
        <taxon>Arcoida</taxon>
        <taxon>Arcoidea</taxon>
        <taxon>Arcidae</taxon>
        <taxon>Tegillarca</taxon>
    </lineage>
</organism>
<dbReference type="InterPro" id="IPR036179">
    <property type="entry name" value="Ig-like_dom_sf"/>
</dbReference>
<comment type="caution">
    <text evidence="2">The sequence shown here is derived from an EMBL/GenBank/DDBJ whole genome shotgun (WGS) entry which is preliminary data.</text>
</comment>
<dbReference type="Proteomes" id="UP001217089">
    <property type="component" value="Unassembled WGS sequence"/>
</dbReference>
<sequence length="252" mass="28028">MKSKMENKKRNMLYILILNTLLISLNNAKVIILQPDPVRVFEGSVLELVCTYNGTNFPGGNLTFSKLRSSDGVLEEIQTGTNGFEIHKAAALPNTLLKTILRKEKVEISDGGVYKCEHTKDTTQDKSIQSTVQVIEVLGGNETLQDKAKSVILSCKPNFHSGATNLNNDYRMIWSKNNTVLDNAAKYKMNDTHLEIINPARNVDTGVYNCIFVFKGAGNTENRVKGSVSLLNKLEALWPFLGILAERIKILL</sequence>
<evidence type="ECO:0000313" key="3">
    <source>
        <dbReference type="Proteomes" id="UP001217089"/>
    </source>
</evidence>
<evidence type="ECO:0000313" key="2">
    <source>
        <dbReference type="EMBL" id="KAJ8302135.1"/>
    </source>
</evidence>
<dbReference type="InterPro" id="IPR003599">
    <property type="entry name" value="Ig_sub"/>
</dbReference>
<dbReference type="SUPFAM" id="SSF48726">
    <property type="entry name" value="Immunoglobulin"/>
    <property type="match status" value="1"/>
</dbReference>
<feature type="non-terminal residue" evidence="2">
    <location>
        <position position="252"/>
    </location>
</feature>
<dbReference type="PROSITE" id="PS50835">
    <property type="entry name" value="IG_LIKE"/>
    <property type="match status" value="2"/>
</dbReference>
<dbReference type="InterPro" id="IPR013783">
    <property type="entry name" value="Ig-like_fold"/>
</dbReference>
<protein>
    <recommendedName>
        <fullName evidence="1">Ig-like domain-containing protein</fullName>
    </recommendedName>
</protein>
<accession>A0ABQ9EAD7</accession>
<dbReference type="SMART" id="SM00409">
    <property type="entry name" value="IG"/>
    <property type="match status" value="1"/>
</dbReference>
<dbReference type="EMBL" id="JARBDR010000918">
    <property type="protein sequence ID" value="KAJ8302135.1"/>
    <property type="molecule type" value="Genomic_DNA"/>
</dbReference>
<gene>
    <name evidence="2" type="ORF">KUTeg_021122</name>
</gene>
<proteinExistence type="predicted"/>
<keyword evidence="3" id="KW-1185">Reference proteome</keyword>
<feature type="domain" description="Ig-like" evidence="1">
    <location>
        <begin position="28"/>
        <end position="129"/>
    </location>
</feature>
<evidence type="ECO:0000259" key="1">
    <source>
        <dbReference type="PROSITE" id="PS50835"/>
    </source>
</evidence>
<dbReference type="InterPro" id="IPR007110">
    <property type="entry name" value="Ig-like_dom"/>
</dbReference>
<reference evidence="2 3" key="1">
    <citation type="submission" date="2022-12" db="EMBL/GenBank/DDBJ databases">
        <title>Chromosome-level genome of Tegillarca granosa.</title>
        <authorList>
            <person name="Kim J."/>
        </authorList>
    </citation>
    <scope>NUCLEOTIDE SEQUENCE [LARGE SCALE GENOMIC DNA]</scope>
    <source>
        <strain evidence="2">Teg-2019</strain>
        <tissue evidence="2">Adductor muscle</tissue>
    </source>
</reference>
<feature type="domain" description="Ig-like" evidence="1">
    <location>
        <begin position="130"/>
        <end position="229"/>
    </location>
</feature>
<name>A0ABQ9EAD7_TEGGR</name>
<dbReference type="Gene3D" id="2.60.40.10">
    <property type="entry name" value="Immunoglobulins"/>
    <property type="match status" value="2"/>
</dbReference>